<dbReference type="InterPro" id="IPR029063">
    <property type="entry name" value="SAM-dependent_MTases_sf"/>
</dbReference>
<accession>A0A812QT71</accession>
<dbReference type="Gene3D" id="3.40.50.150">
    <property type="entry name" value="Vaccinia Virus protein VP39"/>
    <property type="match status" value="1"/>
</dbReference>
<organism evidence="2 3">
    <name type="scientific">Symbiodinium pilosum</name>
    <name type="common">Dinoflagellate</name>
    <dbReference type="NCBI Taxonomy" id="2952"/>
    <lineage>
        <taxon>Eukaryota</taxon>
        <taxon>Sar</taxon>
        <taxon>Alveolata</taxon>
        <taxon>Dinophyceae</taxon>
        <taxon>Suessiales</taxon>
        <taxon>Symbiodiniaceae</taxon>
        <taxon>Symbiodinium</taxon>
    </lineage>
</organism>
<comment type="caution">
    <text evidence="2">The sequence shown here is derived from an EMBL/GenBank/DDBJ whole genome shotgun (WGS) entry which is preliminary data.</text>
</comment>
<dbReference type="OrthoDB" id="447386at2759"/>
<dbReference type="AlphaFoldDB" id="A0A812QT71"/>
<name>A0A812QT71_SYMPI</name>
<dbReference type="SUPFAM" id="SSF53335">
    <property type="entry name" value="S-adenosyl-L-methionine-dependent methyltransferases"/>
    <property type="match status" value="1"/>
</dbReference>
<protein>
    <recommendedName>
        <fullName evidence="4">DNA (cytosine-5-)-methyltransferase</fullName>
    </recommendedName>
</protein>
<sequence>VTAAKLPWLAHRGDITKDDPKKVAATIREADPNKECLVLFGAAPPCQDFSPIGSGDGRQGARGRLFSVSADFVQAIFDELSGYNTASIFENVLMNSADAKTVTEKLGYQPVFACAGDFGWDGFHRLQLNTPRKAVTDFCMGGYSFHADVAAGRKHVPCTTTPAPAEKGRPAPKSSRGRTPKDAQERWLADKRQYAPWRYKREAMLTSPTGEMCILPAFVKEQLHEIFLDYTWAKAMRNPAPLPGCSTIQWLASIWRQALTWGPPPREGDDAPLLGHAGALRRVDQAVKSNKVGELLQPARPTERGCVMGGELLAQVRPVVRPQHVQGRGRLVPAILARRPAGSGPNAPYHVEALGEVRLDAVHVRVAQLAQEVEHEGHLRGRVQAVVWSFAIIQEDEAGEVKLRRGEDWRRSHDNATVQA</sequence>
<reference evidence="2" key="1">
    <citation type="submission" date="2021-02" db="EMBL/GenBank/DDBJ databases">
        <authorList>
            <person name="Dougan E. K."/>
            <person name="Rhodes N."/>
            <person name="Thang M."/>
            <person name="Chan C."/>
        </authorList>
    </citation>
    <scope>NUCLEOTIDE SEQUENCE</scope>
</reference>
<feature type="region of interest" description="Disordered" evidence="1">
    <location>
        <begin position="156"/>
        <end position="185"/>
    </location>
</feature>
<dbReference type="EMBL" id="CAJNIZ010017737">
    <property type="protein sequence ID" value="CAE7402547.1"/>
    <property type="molecule type" value="Genomic_DNA"/>
</dbReference>
<dbReference type="Proteomes" id="UP000649617">
    <property type="component" value="Unassembled WGS sequence"/>
</dbReference>
<evidence type="ECO:0000313" key="2">
    <source>
        <dbReference type="EMBL" id="CAE7402547.1"/>
    </source>
</evidence>
<gene>
    <name evidence="2" type="ORF">SPIL2461_LOCUS9931</name>
</gene>
<proteinExistence type="predicted"/>
<feature type="non-terminal residue" evidence="2">
    <location>
        <position position="420"/>
    </location>
</feature>
<evidence type="ECO:0000313" key="3">
    <source>
        <dbReference type="Proteomes" id="UP000649617"/>
    </source>
</evidence>
<keyword evidence="3" id="KW-1185">Reference proteome</keyword>
<evidence type="ECO:0008006" key="4">
    <source>
        <dbReference type="Google" id="ProtNLM"/>
    </source>
</evidence>
<evidence type="ECO:0000256" key="1">
    <source>
        <dbReference type="SAM" id="MobiDB-lite"/>
    </source>
</evidence>